<dbReference type="RefSeq" id="WP_180154949.1">
    <property type="nucleotide sequence ID" value="NZ_JACCEM010000005.1"/>
</dbReference>
<dbReference type="Proteomes" id="UP000559809">
    <property type="component" value="Unassembled WGS sequence"/>
</dbReference>
<evidence type="ECO:0000313" key="2">
    <source>
        <dbReference type="Proteomes" id="UP000559809"/>
    </source>
</evidence>
<proteinExistence type="predicted"/>
<gene>
    <name evidence="1" type="ORF">H0A72_09990</name>
</gene>
<dbReference type="AlphaFoldDB" id="A0A853FYD6"/>
<comment type="caution">
    <text evidence="1">The sequence shown here is derived from an EMBL/GenBank/DDBJ whole genome shotgun (WGS) entry which is preliminary data.</text>
</comment>
<reference evidence="1 2" key="1">
    <citation type="submission" date="2020-07" db="EMBL/GenBank/DDBJ databases">
        <title>Taxonomic revisions and descriptions of new bacterial species based on genomic comparisons in the high-G+C-content subgroup of the family Alcaligenaceae.</title>
        <authorList>
            <person name="Szabo A."/>
            <person name="Felfoldi T."/>
        </authorList>
    </citation>
    <scope>NUCLEOTIDE SEQUENCE [LARGE SCALE GENOMIC DNA]</scope>
    <source>
        <strain evidence="1 2">LMG 24012</strain>
    </source>
</reference>
<evidence type="ECO:0000313" key="1">
    <source>
        <dbReference type="EMBL" id="NYT49633.1"/>
    </source>
</evidence>
<keyword evidence="2" id="KW-1185">Reference proteome</keyword>
<sequence length="151" mass="15352">MKWINGILGGVAAVVLAFGAEAAGTYAPGSRIPADQLGQLGNLPVYSVGKQSYRLLPQKGADGASLLVDSQGLVVSSANEILITGASEAEIRSSTGPGPAPVSIQYFAATGIALVRYADFPTAVAALAPLQQRLPAASVRLAISRGTARAY</sequence>
<accession>A0A853FYD6</accession>
<protein>
    <submittedName>
        <fullName evidence="1">Uncharacterized protein</fullName>
    </submittedName>
</protein>
<name>A0A853FYD6_9BURK</name>
<organism evidence="1 2">
    <name type="scientific">Parapusillimonas granuli</name>
    <dbReference type="NCBI Taxonomy" id="380911"/>
    <lineage>
        <taxon>Bacteria</taxon>
        <taxon>Pseudomonadati</taxon>
        <taxon>Pseudomonadota</taxon>
        <taxon>Betaproteobacteria</taxon>
        <taxon>Burkholderiales</taxon>
        <taxon>Alcaligenaceae</taxon>
        <taxon>Parapusillimonas</taxon>
    </lineage>
</organism>
<dbReference type="EMBL" id="JACCEM010000005">
    <property type="protein sequence ID" value="NYT49633.1"/>
    <property type="molecule type" value="Genomic_DNA"/>
</dbReference>